<reference evidence="2" key="1">
    <citation type="journal article" date="2019" name="Int. J. Syst. Evol. Microbiol.">
        <title>The Global Catalogue of Microorganisms (GCM) 10K type strain sequencing project: providing services to taxonomists for standard genome sequencing and annotation.</title>
        <authorList>
            <consortium name="The Broad Institute Genomics Platform"/>
            <consortium name="The Broad Institute Genome Sequencing Center for Infectious Disease"/>
            <person name="Wu L."/>
            <person name="Ma J."/>
        </authorList>
    </citation>
    <scope>NUCLEOTIDE SEQUENCE [LARGE SCALE GENOMIC DNA]</scope>
    <source>
        <strain evidence="2">CCUG 43117</strain>
    </source>
</reference>
<organism evidence="1 2">
    <name type="scientific">Bosea massiliensis</name>
    <dbReference type="NCBI Taxonomy" id="151419"/>
    <lineage>
        <taxon>Bacteria</taxon>
        <taxon>Pseudomonadati</taxon>
        <taxon>Pseudomonadota</taxon>
        <taxon>Alphaproteobacteria</taxon>
        <taxon>Hyphomicrobiales</taxon>
        <taxon>Boseaceae</taxon>
        <taxon>Bosea</taxon>
    </lineage>
</organism>
<evidence type="ECO:0000313" key="1">
    <source>
        <dbReference type="EMBL" id="MFC5506198.1"/>
    </source>
</evidence>
<dbReference type="EMBL" id="JBHSLU010000037">
    <property type="protein sequence ID" value="MFC5506198.1"/>
    <property type="molecule type" value="Genomic_DNA"/>
</dbReference>
<proteinExistence type="predicted"/>
<name>A0ABW0P3A7_9HYPH</name>
<evidence type="ECO:0000313" key="2">
    <source>
        <dbReference type="Proteomes" id="UP001596060"/>
    </source>
</evidence>
<accession>A0ABW0P3A7</accession>
<sequence>MTLVLRALERDVKATLAEFVLCHDRDEAEALMVAFEGAGVDFVDLISDPHFYLQIGKRPDAKGMVRVGRGRVQQKTASAVIDAIIASARHSRDNNVTLALVDLETIN</sequence>
<keyword evidence="2" id="KW-1185">Reference proteome</keyword>
<comment type="caution">
    <text evidence="1">The sequence shown here is derived from an EMBL/GenBank/DDBJ whole genome shotgun (WGS) entry which is preliminary data.</text>
</comment>
<dbReference type="Proteomes" id="UP001596060">
    <property type="component" value="Unassembled WGS sequence"/>
</dbReference>
<gene>
    <name evidence="1" type="ORF">ACFPN9_13120</name>
</gene>
<protein>
    <submittedName>
        <fullName evidence="1">Uncharacterized protein</fullName>
    </submittedName>
</protein>
<dbReference type="RefSeq" id="WP_068203690.1">
    <property type="nucleotide sequence ID" value="NZ_JBHSLU010000037.1"/>
</dbReference>